<dbReference type="OrthoDB" id="881903at2"/>
<sequence length="119" mass="13707">MAELLFDVNLQQLPDEFLNGNWRVADRVLNHTDPTSMLACAELFALQPGRVEVQASHGQDAGRWQIQRDELLNRPYLELMLGQEKTRALVTRLRRSRNGAESQLNLYFQSGMEMHLTQP</sequence>
<dbReference type="EMBL" id="RWIT01000005">
    <property type="protein sequence ID" value="RSK48303.1"/>
    <property type="molecule type" value="Genomic_DNA"/>
</dbReference>
<name>A0A428KPC3_9BACT</name>
<keyword evidence="2" id="KW-1185">Reference proteome</keyword>
<dbReference type="Proteomes" id="UP000273500">
    <property type="component" value="Unassembled WGS sequence"/>
</dbReference>
<evidence type="ECO:0000313" key="2">
    <source>
        <dbReference type="Proteomes" id="UP000273500"/>
    </source>
</evidence>
<dbReference type="AlphaFoldDB" id="A0A428KPC3"/>
<dbReference type="RefSeq" id="WP_125419930.1">
    <property type="nucleotide sequence ID" value="NZ_RWIT01000005.1"/>
</dbReference>
<proteinExistence type="predicted"/>
<accession>A0A428KPC3</accession>
<organism evidence="1 2">
    <name type="scientific">Hymenobacter rigui</name>
    <dbReference type="NCBI Taxonomy" id="334424"/>
    <lineage>
        <taxon>Bacteria</taxon>
        <taxon>Pseudomonadati</taxon>
        <taxon>Bacteroidota</taxon>
        <taxon>Cytophagia</taxon>
        <taxon>Cytophagales</taxon>
        <taxon>Hymenobacteraceae</taxon>
        <taxon>Hymenobacter</taxon>
    </lineage>
</organism>
<protein>
    <submittedName>
        <fullName evidence="1">Uncharacterized protein</fullName>
    </submittedName>
</protein>
<comment type="caution">
    <text evidence="1">The sequence shown here is derived from an EMBL/GenBank/DDBJ whole genome shotgun (WGS) entry which is preliminary data.</text>
</comment>
<gene>
    <name evidence="1" type="ORF">EI291_11265</name>
</gene>
<reference evidence="1 2" key="1">
    <citation type="submission" date="2018-12" db="EMBL/GenBank/DDBJ databases">
        <authorList>
            <person name="Feng G."/>
            <person name="Zhu H."/>
        </authorList>
    </citation>
    <scope>NUCLEOTIDE SEQUENCE [LARGE SCALE GENOMIC DNA]</scope>
    <source>
        <strain evidence="1 2">KCTC 12533</strain>
    </source>
</reference>
<evidence type="ECO:0000313" key="1">
    <source>
        <dbReference type="EMBL" id="RSK48303.1"/>
    </source>
</evidence>